<dbReference type="AlphaFoldDB" id="A0A9D1LPV1"/>
<dbReference type="Pfam" id="PF20737">
    <property type="entry name" value="Glyco_hydro127C"/>
    <property type="match status" value="1"/>
</dbReference>
<dbReference type="SUPFAM" id="SSF48208">
    <property type="entry name" value="Six-hairpin glycosidases"/>
    <property type="match status" value="1"/>
</dbReference>
<reference evidence="4" key="2">
    <citation type="journal article" date="2021" name="PeerJ">
        <title>Extensive microbial diversity within the chicken gut microbiome revealed by metagenomics and culture.</title>
        <authorList>
            <person name="Gilroy R."/>
            <person name="Ravi A."/>
            <person name="Getino M."/>
            <person name="Pursley I."/>
            <person name="Horton D.L."/>
            <person name="Alikhan N.F."/>
            <person name="Baker D."/>
            <person name="Gharbi K."/>
            <person name="Hall N."/>
            <person name="Watson M."/>
            <person name="Adriaenssens E.M."/>
            <person name="Foster-Nyarko E."/>
            <person name="Jarju S."/>
            <person name="Secka A."/>
            <person name="Antonio M."/>
            <person name="Oren A."/>
            <person name="Chaudhuri R.R."/>
            <person name="La Ragione R."/>
            <person name="Hildebrand F."/>
            <person name="Pallen M.J."/>
        </authorList>
    </citation>
    <scope>NUCLEOTIDE SEQUENCE</scope>
    <source>
        <strain evidence="4">ChiSxjej2B14-8506</strain>
    </source>
</reference>
<proteinExistence type="predicted"/>
<dbReference type="Pfam" id="PF07944">
    <property type="entry name" value="Beta-AFase-like_GH127_cat"/>
    <property type="match status" value="1"/>
</dbReference>
<evidence type="ECO:0000259" key="3">
    <source>
        <dbReference type="Pfam" id="PF20737"/>
    </source>
</evidence>
<evidence type="ECO:0000313" key="5">
    <source>
        <dbReference type="Proteomes" id="UP000824123"/>
    </source>
</evidence>
<dbReference type="InterPro" id="IPR049049">
    <property type="entry name" value="Beta-AFase-like_GH127_C"/>
</dbReference>
<dbReference type="InterPro" id="IPR049174">
    <property type="entry name" value="Beta-AFase-like"/>
</dbReference>
<dbReference type="InterPro" id="IPR049046">
    <property type="entry name" value="Beta-AFase-like_GH127_middle"/>
</dbReference>
<comment type="caution">
    <text evidence="4">The sequence shown here is derived from an EMBL/GenBank/DDBJ whole genome shotgun (WGS) entry which is preliminary data.</text>
</comment>
<feature type="domain" description="Non-reducing end beta-L-arabinofuranosidase-like GH127 middle" evidence="2">
    <location>
        <begin position="433"/>
        <end position="525"/>
    </location>
</feature>
<dbReference type="Pfam" id="PF20736">
    <property type="entry name" value="Glyco_hydro127M"/>
    <property type="match status" value="1"/>
</dbReference>
<gene>
    <name evidence="4" type="ORF">IAC59_00725</name>
</gene>
<accession>A0A9D1LPV1</accession>
<dbReference type="EMBL" id="DVNK01000005">
    <property type="protein sequence ID" value="HIU45765.1"/>
    <property type="molecule type" value="Genomic_DNA"/>
</dbReference>
<reference evidence="4" key="1">
    <citation type="submission" date="2020-10" db="EMBL/GenBank/DDBJ databases">
        <authorList>
            <person name="Gilroy R."/>
        </authorList>
    </citation>
    <scope>NUCLEOTIDE SEQUENCE</scope>
    <source>
        <strain evidence="4">ChiSxjej2B14-8506</strain>
    </source>
</reference>
<feature type="domain" description="Non-reducing end beta-L-arabinofuranosidase-like GH127 C-terminal" evidence="3">
    <location>
        <begin position="528"/>
        <end position="637"/>
    </location>
</feature>
<dbReference type="Proteomes" id="UP000824123">
    <property type="component" value="Unassembled WGS sequence"/>
</dbReference>
<dbReference type="Gene3D" id="1.50.10.10">
    <property type="match status" value="1"/>
</dbReference>
<evidence type="ECO:0000313" key="4">
    <source>
        <dbReference type="EMBL" id="HIU45765.1"/>
    </source>
</evidence>
<keyword evidence="4" id="KW-0378">Hydrolase</keyword>
<organism evidence="4 5">
    <name type="scientific">Candidatus Fimadaptatus faecigallinarum</name>
    <dbReference type="NCBI Taxonomy" id="2840814"/>
    <lineage>
        <taxon>Bacteria</taxon>
        <taxon>Bacillati</taxon>
        <taxon>Bacillota</taxon>
        <taxon>Clostridia</taxon>
        <taxon>Eubacteriales</taxon>
        <taxon>Candidatus Fimadaptatus</taxon>
    </lineage>
</organism>
<dbReference type="GO" id="GO:0005975">
    <property type="term" value="P:carbohydrate metabolic process"/>
    <property type="evidence" value="ECO:0007669"/>
    <property type="project" value="InterPro"/>
</dbReference>
<dbReference type="InterPro" id="IPR008928">
    <property type="entry name" value="6-hairpin_glycosidase_sf"/>
</dbReference>
<sequence length="639" mass="71672">MKHYAIPDVRDVRIEAGLLSDVARKVMDIVIPYQWEILNDRVEGAAPSRCVHNFKIAAGEAEGEFEGYVFQDSDLAKWLEAAAYSLMLRPDEQLERTCDDLIALIGRAQQPDGYLNTYYTVKEPGKRWTNLRDCHELYCAGHMMEAACAYYEATGKRELLDIMTRMARHIDSVIGPEEGKLHGYPGHEEIELALVRMYHATGDELMMKLARYFIDERGKLPNFFVEEKARREGKDHFNLDEYGPAYAQAHLPVREQTAPEGHAVRAMYLATGMADVARETGDETLVAACRRIFDSTVNRRMYITGGVGSSHVGEAFTYDNDLPNDTVYAETCASIALCFFARAMMQLEPDGRYADALERALYNTCLAGMSLDGHNFFYVNPLEVDPEASKKDARKHHVLPVRPKWFGCACCPPNLARLTTSLAKYMYTLGEGEIYVNLYMQNQARLKLGDARVSMECLTDYPASGEIALHPGAGEYTLCLRIPGWAKEYALTLNGAALDLKPERGYVRISRAFSDGDEIKLSLPMHARRVYANTRVRADLGKVAVMRGPMVYCLEQVDNGPVVEALCLPRDSALTETVRPDKLGGIVEITAPGKRMVSADEALYSDQAPVLEDATLTFIPYYAWANRGENEMTVYVREI</sequence>
<dbReference type="InterPro" id="IPR012341">
    <property type="entry name" value="6hp_glycosidase-like_sf"/>
</dbReference>
<dbReference type="InterPro" id="IPR012878">
    <property type="entry name" value="Beta-AFase-like_GH127_cat"/>
</dbReference>
<protein>
    <submittedName>
        <fullName evidence="4">Glycoside hydrolase family 127 protein</fullName>
    </submittedName>
</protein>
<evidence type="ECO:0000259" key="1">
    <source>
        <dbReference type="Pfam" id="PF07944"/>
    </source>
</evidence>
<dbReference type="GO" id="GO:0016787">
    <property type="term" value="F:hydrolase activity"/>
    <property type="evidence" value="ECO:0007669"/>
    <property type="project" value="UniProtKB-KW"/>
</dbReference>
<dbReference type="PANTHER" id="PTHR43465">
    <property type="entry name" value="DUF1680 DOMAIN PROTEIN (AFU_ORTHOLOGUE AFUA_1G08910)"/>
    <property type="match status" value="1"/>
</dbReference>
<evidence type="ECO:0000259" key="2">
    <source>
        <dbReference type="Pfam" id="PF20736"/>
    </source>
</evidence>
<name>A0A9D1LPV1_9FIRM</name>
<feature type="domain" description="Non-reducing end beta-L-arabinofuranosidase-like GH127 catalytic" evidence="1">
    <location>
        <begin position="11"/>
        <end position="423"/>
    </location>
</feature>
<dbReference type="PANTHER" id="PTHR43465:SF2">
    <property type="entry name" value="DUF1680 DOMAIN PROTEIN (AFU_ORTHOLOGUE AFUA_1G08910)"/>
    <property type="match status" value="1"/>
</dbReference>